<feature type="coiled-coil region" evidence="1">
    <location>
        <begin position="328"/>
        <end position="355"/>
    </location>
</feature>
<dbReference type="InterPro" id="IPR057953">
    <property type="entry name" value="SAPC2_N"/>
</dbReference>
<sequence>MRPPSPPSPPSPLPLPPGPEGPPASAALPAAFLRSLRTLFDILDDRRRGFVPLREIESRWLEAEEAPLALRGVLEGLRGAAAPDGRLTFERFLLGLRASLLLQGQGQGQGQGKPKKEEEEERAAAAGPAPLGGSPPHVPSLLFSSPVPSPATAEETCGMRSLAGPLQNGTSSKGATEARRRQARSRGEQRRHTITGGVDYGRLKRMKEMEKEKDFLLQGLEMVEQVRDWYHHQIHRIQEQQRHLAQSKAHKEVLAEGSQSYLHHLLPKLQELNRCLRELLSFSTKPLSPCPVATNGPASIATTSPPLAGPQQTINMLKEQNWLLTKEVTDKSDRITQLEQEKSALIKQLFEARAQSNRDANLLDSTFI</sequence>
<accession>A0ABQ7SE60</accession>
<evidence type="ECO:0000256" key="2">
    <source>
        <dbReference type="SAM" id="MobiDB-lite"/>
    </source>
</evidence>
<organism evidence="4 5">
    <name type="scientific">Phrynosoma platyrhinos</name>
    <name type="common">Desert horned lizard</name>
    <dbReference type="NCBI Taxonomy" id="52577"/>
    <lineage>
        <taxon>Eukaryota</taxon>
        <taxon>Metazoa</taxon>
        <taxon>Chordata</taxon>
        <taxon>Craniata</taxon>
        <taxon>Vertebrata</taxon>
        <taxon>Euteleostomi</taxon>
        <taxon>Lepidosauria</taxon>
        <taxon>Squamata</taxon>
        <taxon>Bifurcata</taxon>
        <taxon>Unidentata</taxon>
        <taxon>Episquamata</taxon>
        <taxon>Toxicofera</taxon>
        <taxon>Iguania</taxon>
        <taxon>Phrynosomatidae</taxon>
        <taxon>Phrynosomatinae</taxon>
        <taxon>Phrynosoma</taxon>
    </lineage>
</organism>
<evidence type="ECO:0000259" key="3">
    <source>
        <dbReference type="Pfam" id="PF25825"/>
    </source>
</evidence>
<evidence type="ECO:0000313" key="4">
    <source>
        <dbReference type="EMBL" id="KAH0615614.1"/>
    </source>
</evidence>
<evidence type="ECO:0000313" key="5">
    <source>
        <dbReference type="Proteomes" id="UP000826234"/>
    </source>
</evidence>
<proteinExistence type="predicted"/>
<gene>
    <name evidence="4" type="ORF">JD844_005072</name>
</gene>
<name>A0ABQ7SE60_PHRPL</name>
<keyword evidence="1" id="KW-0175">Coiled coil</keyword>
<dbReference type="PANTHER" id="PTHR14907">
    <property type="entry name" value="FI14130P"/>
    <property type="match status" value="1"/>
</dbReference>
<dbReference type="Pfam" id="PF11414">
    <property type="entry name" value="Suppressor_APC"/>
    <property type="match status" value="1"/>
</dbReference>
<feature type="compositionally biased region" description="Basic and acidic residues" evidence="2">
    <location>
        <begin position="176"/>
        <end position="191"/>
    </location>
</feature>
<feature type="domain" description="Suppressor APC" evidence="3">
    <location>
        <begin position="28"/>
        <end position="102"/>
    </location>
</feature>
<dbReference type="PANTHER" id="PTHR14907:SF2">
    <property type="entry name" value="SUPPRESSOR APC DOMAIN-CONTAINING PROTEIN 2"/>
    <property type="match status" value="1"/>
</dbReference>
<feature type="region of interest" description="Disordered" evidence="2">
    <location>
        <begin position="104"/>
        <end position="197"/>
    </location>
</feature>
<feature type="compositionally biased region" description="Low complexity" evidence="2">
    <location>
        <begin position="124"/>
        <end position="146"/>
    </location>
</feature>
<comment type="caution">
    <text evidence="4">The sequence shown here is derived from an EMBL/GenBank/DDBJ whole genome shotgun (WGS) entry which is preliminary data.</text>
</comment>
<protein>
    <recommendedName>
        <fullName evidence="3">Suppressor APC domain-containing protein</fullName>
    </recommendedName>
</protein>
<keyword evidence="5" id="KW-1185">Reference proteome</keyword>
<dbReference type="EMBL" id="JAIPUX010005291">
    <property type="protein sequence ID" value="KAH0615614.1"/>
    <property type="molecule type" value="Genomic_DNA"/>
</dbReference>
<feature type="compositionally biased region" description="Pro residues" evidence="2">
    <location>
        <begin position="1"/>
        <end position="22"/>
    </location>
</feature>
<dbReference type="Proteomes" id="UP000826234">
    <property type="component" value="Unassembled WGS sequence"/>
</dbReference>
<reference evidence="4 5" key="1">
    <citation type="journal article" date="2022" name="Gigascience">
        <title>A chromosome-level genome assembly and annotation of the desert horned lizard, Phrynosoma platyrhinos, provides insight into chromosomal rearrangements among reptiles.</title>
        <authorList>
            <person name="Koochekian N."/>
            <person name="Ascanio A."/>
            <person name="Farleigh K."/>
            <person name="Card D.C."/>
            <person name="Schield D.R."/>
            <person name="Castoe T.A."/>
            <person name="Jezkova T."/>
        </authorList>
    </citation>
    <scope>NUCLEOTIDE SEQUENCE [LARGE SCALE GENOMIC DNA]</scope>
    <source>
        <strain evidence="4">NK-2021</strain>
    </source>
</reference>
<evidence type="ECO:0000256" key="1">
    <source>
        <dbReference type="SAM" id="Coils"/>
    </source>
</evidence>
<dbReference type="InterPro" id="IPR026828">
    <property type="entry name" value="SAPC2_1/2"/>
</dbReference>
<dbReference type="Pfam" id="PF25825">
    <property type="entry name" value="SAPC2_N"/>
    <property type="match status" value="1"/>
</dbReference>
<feature type="region of interest" description="Disordered" evidence="2">
    <location>
        <begin position="1"/>
        <end position="26"/>
    </location>
</feature>